<dbReference type="OrthoDB" id="3213819at2"/>
<dbReference type="STRING" id="943816.AN217_22735"/>
<dbReference type="RefSeq" id="WP_075002483.1">
    <property type="nucleotide sequence ID" value="NZ_FOGO01000013.1"/>
</dbReference>
<dbReference type="EMBL" id="FOGO01000013">
    <property type="protein sequence ID" value="SES24530.1"/>
    <property type="molecule type" value="Genomic_DNA"/>
</dbReference>
<dbReference type="InterPro" id="IPR021903">
    <property type="entry name" value="DUF3515"/>
</dbReference>
<name>A0A1H9VRT9_9ACTN</name>
<accession>A0A1H9VRT9</accession>
<keyword evidence="1" id="KW-0732">Signal</keyword>
<dbReference type="PROSITE" id="PS51257">
    <property type="entry name" value="PROKAR_LIPOPROTEIN"/>
    <property type="match status" value="1"/>
</dbReference>
<organism evidence="2 3">
    <name type="scientific">Streptomyces qinglanensis</name>
    <dbReference type="NCBI Taxonomy" id="943816"/>
    <lineage>
        <taxon>Bacteria</taxon>
        <taxon>Bacillati</taxon>
        <taxon>Actinomycetota</taxon>
        <taxon>Actinomycetes</taxon>
        <taxon>Kitasatosporales</taxon>
        <taxon>Streptomycetaceae</taxon>
        <taxon>Streptomyces</taxon>
    </lineage>
</organism>
<feature type="signal peptide" evidence="1">
    <location>
        <begin position="1"/>
        <end position="29"/>
    </location>
</feature>
<dbReference type="AlphaFoldDB" id="A0A1H9VRT9"/>
<proteinExistence type="predicted"/>
<gene>
    <name evidence="2" type="ORF">SAMN05421870_11372</name>
</gene>
<dbReference type="Proteomes" id="UP000182841">
    <property type="component" value="Unassembled WGS sequence"/>
</dbReference>
<evidence type="ECO:0000313" key="3">
    <source>
        <dbReference type="Proteomes" id="UP000182841"/>
    </source>
</evidence>
<dbReference type="Pfam" id="PF12028">
    <property type="entry name" value="DUF3515"/>
    <property type="match status" value="1"/>
</dbReference>
<evidence type="ECO:0008006" key="4">
    <source>
        <dbReference type="Google" id="ProtNLM"/>
    </source>
</evidence>
<sequence>MRRRTASSRSVSTAPLAAVAALASLVAAACSVTGETGPTPPSPSGRTAKVCRALHAALPERVHDQRRGRADQVSDFTAVWGDPAIALRCGVPEPPVLTPGTEEYNPTAEAADVNGVSWLIEKRDDGYRFTTTDRVAYVELTVPGAYGPEAEVLPDLAGAVKRTVPTERAAEDSAGN</sequence>
<keyword evidence="3" id="KW-1185">Reference proteome</keyword>
<evidence type="ECO:0000313" key="2">
    <source>
        <dbReference type="EMBL" id="SES24530.1"/>
    </source>
</evidence>
<reference evidence="3" key="1">
    <citation type="submission" date="2016-10" db="EMBL/GenBank/DDBJ databases">
        <authorList>
            <person name="Varghese N."/>
            <person name="Submissions S."/>
        </authorList>
    </citation>
    <scope>NUCLEOTIDE SEQUENCE [LARGE SCALE GENOMIC DNA]</scope>
    <source>
        <strain evidence="3">CGMCC 4.6825</strain>
    </source>
</reference>
<evidence type="ECO:0000256" key="1">
    <source>
        <dbReference type="SAM" id="SignalP"/>
    </source>
</evidence>
<feature type="chain" id="PRO_5039562398" description="DUF3515 domain-containing protein" evidence="1">
    <location>
        <begin position="30"/>
        <end position="176"/>
    </location>
</feature>
<protein>
    <recommendedName>
        <fullName evidence="4">DUF3515 domain-containing protein</fullName>
    </recommendedName>
</protein>